<name>A0A2B7WWH0_9EURO</name>
<comment type="caution">
    <text evidence="6">The sequence shown here is derived from an EMBL/GenBank/DDBJ whole genome shotgun (WGS) entry which is preliminary data.</text>
</comment>
<feature type="repeat" description="ANK" evidence="2">
    <location>
        <begin position="1038"/>
        <end position="1065"/>
    </location>
</feature>
<feature type="domain" description="Nephrocystin 3-like N-terminal" evidence="5">
    <location>
        <begin position="345"/>
        <end position="519"/>
    </location>
</feature>
<keyword evidence="2" id="KW-0040">ANK repeat</keyword>
<dbReference type="SUPFAM" id="SSF53167">
    <property type="entry name" value="Purine and uridine phosphorylases"/>
    <property type="match status" value="1"/>
</dbReference>
<dbReference type="SUPFAM" id="SSF52540">
    <property type="entry name" value="P-loop containing nucleoside triphosphate hydrolases"/>
    <property type="match status" value="1"/>
</dbReference>
<feature type="repeat" description="ANK" evidence="2">
    <location>
        <begin position="832"/>
        <end position="864"/>
    </location>
</feature>
<dbReference type="InterPro" id="IPR002110">
    <property type="entry name" value="Ankyrin_rpt"/>
</dbReference>
<dbReference type="PANTHER" id="PTHR46082:SF11">
    <property type="entry name" value="AAA+ ATPASE DOMAIN-CONTAINING PROTEIN-RELATED"/>
    <property type="match status" value="1"/>
</dbReference>
<dbReference type="InterPro" id="IPR027417">
    <property type="entry name" value="P-loop_NTPase"/>
</dbReference>
<dbReference type="PROSITE" id="PS50297">
    <property type="entry name" value="ANK_REP_REGION"/>
    <property type="match status" value="6"/>
</dbReference>
<dbReference type="GO" id="GO:0009116">
    <property type="term" value="P:nucleoside metabolic process"/>
    <property type="evidence" value="ECO:0007669"/>
    <property type="project" value="InterPro"/>
</dbReference>
<dbReference type="InterPro" id="IPR053137">
    <property type="entry name" value="NLR-like"/>
</dbReference>
<dbReference type="InterPro" id="IPR036770">
    <property type="entry name" value="Ankyrin_rpt-contain_sf"/>
</dbReference>
<dbReference type="PROSITE" id="PS50088">
    <property type="entry name" value="ANK_REPEAT"/>
    <property type="match status" value="7"/>
</dbReference>
<dbReference type="SMART" id="SM00248">
    <property type="entry name" value="ANK"/>
    <property type="match status" value="7"/>
</dbReference>
<reference evidence="6 7" key="1">
    <citation type="submission" date="2017-10" db="EMBL/GenBank/DDBJ databases">
        <title>Comparative genomics in systemic dimorphic fungi from Ajellomycetaceae.</title>
        <authorList>
            <person name="Munoz J.F."/>
            <person name="Mcewen J.G."/>
            <person name="Clay O.K."/>
            <person name="Cuomo C.A."/>
        </authorList>
    </citation>
    <scope>NUCLEOTIDE SEQUENCE [LARGE SCALE GENOMIC DNA]</scope>
    <source>
        <strain evidence="6 7">UAMH5409</strain>
    </source>
</reference>
<dbReference type="Gene3D" id="3.40.50.1580">
    <property type="entry name" value="Nucleoside phosphorylase domain"/>
    <property type="match status" value="1"/>
</dbReference>
<dbReference type="Pfam" id="PF00023">
    <property type="entry name" value="Ank"/>
    <property type="match status" value="2"/>
</dbReference>
<evidence type="ECO:0000256" key="2">
    <source>
        <dbReference type="PROSITE-ProRule" id="PRU00023"/>
    </source>
</evidence>
<feature type="repeat" description="ANK" evidence="2">
    <location>
        <begin position="1005"/>
        <end position="1037"/>
    </location>
</feature>
<evidence type="ECO:0000313" key="7">
    <source>
        <dbReference type="Proteomes" id="UP000223968"/>
    </source>
</evidence>
<feature type="domain" description="GPI inositol-deacylase winged helix" evidence="4">
    <location>
        <begin position="626"/>
        <end position="704"/>
    </location>
</feature>
<proteinExistence type="predicted"/>
<keyword evidence="1" id="KW-0677">Repeat</keyword>
<dbReference type="SUPFAM" id="SSF48403">
    <property type="entry name" value="Ankyrin repeat"/>
    <property type="match status" value="2"/>
</dbReference>
<feature type="repeat" description="ANK" evidence="2">
    <location>
        <begin position="865"/>
        <end position="897"/>
    </location>
</feature>
<dbReference type="EMBL" id="PDNB01000176">
    <property type="protein sequence ID" value="PGH01146.1"/>
    <property type="molecule type" value="Genomic_DNA"/>
</dbReference>
<evidence type="ECO:0000313" key="6">
    <source>
        <dbReference type="EMBL" id="PGH01146.1"/>
    </source>
</evidence>
<feature type="repeat" description="ANK" evidence="2">
    <location>
        <begin position="1105"/>
        <end position="1133"/>
    </location>
</feature>
<dbReference type="Gene3D" id="3.40.50.300">
    <property type="entry name" value="P-loop containing nucleotide triphosphate hydrolases"/>
    <property type="match status" value="1"/>
</dbReference>
<evidence type="ECO:0000256" key="1">
    <source>
        <dbReference type="ARBA" id="ARBA00022737"/>
    </source>
</evidence>
<dbReference type="Pfam" id="PF12796">
    <property type="entry name" value="Ank_2"/>
    <property type="match status" value="2"/>
</dbReference>
<feature type="repeat" description="ANK" evidence="2">
    <location>
        <begin position="898"/>
        <end position="930"/>
    </location>
</feature>
<keyword evidence="7" id="KW-1185">Reference proteome</keyword>
<dbReference type="PANTHER" id="PTHR46082">
    <property type="entry name" value="ATP/GTP-BINDING PROTEIN-RELATED"/>
    <property type="match status" value="1"/>
</dbReference>
<dbReference type="GO" id="GO:0003824">
    <property type="term" value="F:catalytic activity"/>
    <property type="evidence" value="ECO:0007669"/>
    <property type="project" value="InterPro"/>
</dbReference>
<gene>
    <name evidence="6" type="ORF">AJ79_08017</name>
</gene>
<dbReference type="OrthoDB" id="4196355at2759"/>
<feature type="repeat" description="ANK" evidence="2">
    <location>
        <begin position="1069"/>
        <end position="1094"/>
    </location>
</feature>
<feature type="domain" description="Nucleoside phosphorylase" evidence="3">
    <location>
        <begin position="13"/>
        <end position="296"/>
    </location>
</feature>
<dbReference type="InterPro" id="IPR000845">
    <property type="entry name" value="Nucleoside_phosphorylase_d"/>
</dbReference>
<dbReference type="Pfam" id="PF22939">
    <property type="entry name" value="WHD_GPIID"/>
    <property type="match status" value="1"/>
</dbReference>
<dbReference type="InterPro" id="IPR035994">
    <property type="entry name" value="Nucleoside_phosphorylase_sf"/>
</dbReference>
<evidence type="ECO:0000259" key="4">
    <source>
        <dbReference type="Pfam" id="PF22939"/>
    </source>
</evidence>
<dbReference type="STRING" id="1447875.A0A2B7WWH0"/>
<evidence type="ECO:0000259" key="3">
    <source>
        <dbReference type="Pfam" id="PF01048"/>
    </source>
</evidence>
<organism evidence="6 7">
    <name type="scientific">Helicocarpus griseus UAMH5409</name>
    <dbReference type="NCBI Taxonomy" id="1447875"/>
    <lineage>
        <taxon>Eukaryota</taxon>
        <taxon>Fungi</taxon>
        <taxon>Dikarya</taxon>
        <taxon>Ascomycota</taxon>
        <taxon>Pezizomycotina</taxon>
        <taxon>Eurotiomycetes</taxon>
        <taxon>Eurotiomycetidae</taxon>
        <taxon>Onygenales</taxon>
        <taxon>Ajellomycetaceae</taxon>
        <taxon>Helicocarpus</taxon>
    </lineage>
</organism>
<dbReference type="InterPro" id="IPR056884">
    <property type="entry name" value="NPHP3-like_N"/>
</dbReference>
<dbReference type="AlphaFoldDB" id="A0A2B7WWH0"/>
<dbReference type="Proteomes" id="UP000223968">
    <property type="component" value="Unassembled WGS sequence"/>
</dbReference>
<sequence length="1196" mass="133835">MGKPCLPPESYTLGWLCALPLELEEARAMLDEEHQEHTRKPHETNIYVLGSIKGHNVVILCLPAGRYGTNPAAACLGQLKAKFPSVGVGLMVGIAGGVPSEEADIRLGDVVISQPRGQYGGVVQYDLGKTEAGGQTIRTGYLSPPPTTLLNAVSRFQSEQNGTRNILNHLSSLGSARKIDKPNLDVLYEATYEHSSGDTCRNCDIHKVKPRKDRAQDLQVFYGVVASGNQVIKDGVTRDRLSKELGGVLCFEMEAAGVMDTLPCLVVRGICDYADSHKNKDWQKYAAAVAAACAKELLGVIPPVQIHRTRVDDDELKACLDALFVTDHTIDRAKLITAKGRRVENTCEWIKENDLYHSWLEPNGQPLLWICGGPGKGKTMLSIYLSEQFEEIAQTSNTNQLIYYFCRHEDGSSNTASAILRTLIHQIIKKQPTLFRHAKPLFDTRKRVEYTLSSTEALWAIFEALVRDPRIDTTFCILDGLDECDGESIKFLATKLRDLLGHTTENNTFPKFQLLMVSREIHALKGSPTIQIDPDHDEQVGGDIERFISARLPELHRVEGFTPEIATHVEHVRLQKSEGTFLWVGFVMNELLQKRTCTELLQTLEILPKGLPGVYARILLQVDESQRQQCAHILLWVTIAARPLTKYELFDAIGRPAPSMVNRDQAILDQLAICKPLIKVQDDEVVLIHQSIRDYLLRENYDDDPILETFRVKSEEAHLSIVKACLDVIENFFSAQPDSPKPALLKYALAHGPNHARSAESYGDIIFDFSRLLFNEKSQVHSKWLIYMQEEYGYQSELHMASAYGLISWVRKLFKRRWRYSRSFYANRKDGEGDTPLHLSCINGYEAVSRLLIKNGANIDAMNAENYTPLANAVLFGHNPILRLLLQNSANANIVDINGNTPLILACLKRDHSAIHLLLDHGADVNIRPASQGESDDIDDIDLERKTKVLPRLFSNILKLERSTEELRFRMSRWGYNVNPDKLPRDEFRSSALGRAIASGDLAIFRRLPLLDAVRRNNEEMVALLLSYGADCNGEDWEGCMGLDLAATKGNLAIVKSLLEHGADIRPRFPYTPLARSAQEGHLEVVETLLDHGAIDELGSPRCEPLLTAALRGHLEVVRALLDRGADARSLAGRAALQMTSDEAVAQLLRDRGAEWAYTFSVVEFSECWLNYPLGFWSPVQLWTHAIGQNLTTDQV</sequence>
<dbReference type="Gene3D" id="1.25.40.20">
    <property type="entry name" value="Ankyrin repeat-containing domain"/>
    <property type="match status" value="2"/>
</dbReference>
<dbReference type="InterPro" id="IPR054471">
    <property type="entry name" value="GPIID_WHD"/>
</dbReference>
<protein>
    <submittedName>
        <fullName evidence="6">Uncharacterized protein</fullName>
    </submittedName>
</protein>
<evidence type="ECO:0000259" key="5">
    <source>
        <dbReference type="Pfam" id="PF24883"/>
    </source>
</evidence>
<accession>A0A2B7WWH0</accession>
<dbReference type="Pfam" id="PF24883">
    <property type="entry name" value="NPHP3_N"/>
    <property type="match status" value="1"/>
</dbReference>
<dbReference type="PRINTS" id="PR01415">
    <property type="entry name" value="ANKYRIN"/>
</dbReference>
<dbReference type="Pfam" id="PF01048">
    <property type="entry name" value="PNP_UDP_1"/>
    <property type="match status" value="1"/>
</dbReference>